<organism evidence="2 3">
    <name type="scientific">Alteromonas ponticola</name>
    <dbReference type="NCBI Taxonomy" id="2720613"/>
    <lineage>
        <taxon>Bacteria</taxon>
        <taxon>Pseudomonadati</taxon>
        <taxon>Pseudomonadota</taxon>
        <taxon>Gammaproteobacteria</taxon>
        <taxon>Alteromonadales</taxon>
        <taxon>Alteromonadaceae</taxon>
        <taxon>Alteromonas/Salinimonas group</taxon>
        <taxon>Alteromonas</taxon>
    </lineage>
</organism>
<dbReference type="Pfam" id="PF13487">
    <property type="entry name" value="HD_5"/>
    <property type="match status" value="1"/>
</dbReference>
<dbReference type="NCBIfam" id="TIGR00277">
    <property type="entry name" value="HDIG"/>
    <property type="match status" value="1"/>
</dbReference>
<dbReference type="SMART" id="SM00471">
    <property type="entry name" value="HDc"/>
    <property type="match status" value="1"/>
</dbReference>
<dbReference type="CDD" id="cd00077">
    <property type="entry name" value="HDc"/>
    <property type="match status" value="1"/>
</dbReference>
<dbReference type="InterPro" id="IPR021812">
    <property type="entry name" value="DUF3391"/>
</dbReference>
<evidence type="ECO:0000313" key="3">
    <source>
        <dbReference type="Proteomes" id="UP000709336"/>
    </source>
</evidence>
<keyword evidence="3" id="KW-1185">Reference proteome</keyword>
<reference evidence="2 3" key="1">
    <citation type="submission" date="2020-03" db="EMBL/GenBank/DDBJ databases">
        <title>Alteromonas ponticola sp. nov., isolated from seawater.</title>
        <authorList>
            <person name="Yoon J.-H."/>
            <person name="Kim Y.-O."/>
        </authorList>
    </citation>
    <scope>NUCLEOTIDE SEQUENCE [LARGE SCALE GENOMIC DNA]</scope>
    <source>
        <strain evidence="2 3">MYP5</strain>
    </source>
</reference>
<dbReference type="InterPro" id="IPR037522">
    <property type="entry name" value="HD_GYP_dom"/>
</dbReference>
<evidence type="ECO:0000313" key="2">
    <source>
        <dbReference type="EMBL" id="NMH60556.1"/>
    </source>
</evidence>
<sequence length="418" mass="46527">MASDKAGLMGVPVLGSIEYRITEVNMSGLKTIDIDELKVGMYVVEFVRQKGELAIKNSGTIQQLSTIERLISNGVTRLIIDPMRSQSARTGGASSLETVVDPSIPNKPAAPDLAAALQLHSKGISLQKLIHESVKKRRPLDTSYVSDFTELMINMIESNPNAMGCAARIRKKDSYLLEHALNVSIHLIHLGQHMNMSIDDVHDLGVAGLLIDVGKICIPDEILFKAGNATPHEKEIIRGHVKLGEEYLQQHGYPEKIINVVAQHHERLDGSGYPRKLVGVQIHEFGRMVAIVDTYDAITADRPYRLGITHQHALKVLLAESQTKLDSTIVQHFIKCMGIFPEGTLVELSNGHVAMVCKENRNTPLHPTVKPFYSIKSKHYLSVKEIDLARIQNIKIVRQVKASQFDIDFHKVFHENMV</sequence>
<dbReference type="InterPro" id="IPR006675">
    <property type="entry name" value="HDIG_dom"/>
</dbReference>
<evidence type="ECO:0000259" key="1">
    <source>
        <dbReference type="PROSITE" id="PS51832"/>
    </source>
</evidence>
<dbReference type="SUPFAM" id="SSF109604">
    <property type="entry name" value="HD-domain/PDEase-like"/>
    <property type="match status" value="1"/>
</dbReference>
<dbReference type="EMBL" id="JAATNW010000005">
    <property type="protein sequence ID" value="NMH60556.1"/>
    <property type="molecule type" value="Genomic_DNA"/>
</dbReference>
<dbReference type="RefSeq" id="WP_169211102.1">
    <property type="nucleotide sequence ID" value="NZ_JAATNW010000005.1"/>
</dbReference>
<gene>
    <name evidence="2" type="ORF">HCJ96_11030</name>
</gene>
<dbReference type="Gene3D" id="1.10.3210.10">
    <property type="entry name" value="Hypothetical protein af1432"/>
    <property type="match status" value="1"/>
</dbReference>
<dbReference type="Pfam" id="PF11871">
    <property type="entry name" value="DUF3391"/>
    <property type="match status" value="1"/>
</dbReference>
<protein>
    <submittedName>
        <fullName evidence="2">HD-GYP domain-containing protein</fullName>
    </submittedName>
</protein>
<dbReference type="PANTHER" id="PTHR43155:SF2">
    <property type="entry name" value="CYCLIC DI-GMP PHOSPHODIESTERASE PA4108"/>
    <property type="match status" value="1"/>
</dbReference>
<dbReference type="PANTHER" id="PTHR43155">
    <property type="entry name" value="CYCLIC DI-GMP PHOSPHODIESTERASE PA4108-RELATED"/>
    <property type="match status" value="1"/>
</dbReference>
<name>A0ABX1R4H6_9ALTE</name>
<feature type="domain" description="HD-GYP" evidence="1">
    <location>
        <begin position="154"/>
        <end position="349"/>
    </location>
</feature>
<dbReference type="PROSITE" id="PS51832">
    <property type="entry name" value="HD_GYP"/>
    <property type="match status" value="1"/>
</dbReference>
<comment type="caution">
    <text evidence="2">The sequence shown here is derived from an EMBL/GenBank/DDBJ whole genome shotgun (WGS) entry which is preliminary data.</text>
</comment>
<dbReference type="InterPro" id="IPR003607">
    <property type="entry name" value="HD/PDEase_dom"/>
</dbReference>
<proteinExistence type="predicted"/>
<dbReference type="Proteomes" id="UP000709336">
    <property type="component" value="Unassembled WGS sequence"/>
</dbReference>
<accession>A0ABX1R4H6</accession>